<evidence type="ECO:0000313" key="4">
    <source>
        <dbReference type="EMBL" id="KAG6641379.1"/>
    </source>
</evidence>
<feature type="signal peptide" evidence="3">
    <location>
        <begin position="1"/>
        <end position="23"/>
    </location>
</feature>
<protein>
    <recommendedName>
        <fullName evidence="7">Olee1-like protein</fullName>
    </recommendedName>
</protein>
<keyword evidence="3" id="KW-0732">Signal</keyword>
<evidence type="ECO:0000256" key="3">
    <source>
        <dbReference type="SAM" id="SignalP"/>
    </source>
</evidence>
<dbReference type="OrthoDB" id="1888725at2759"/>
<keyword evidence="6" id="KW-1185">Reference proteome</keyword>
<organism evidence="4 6">
    <name type="scientific">Carya illinoinensis</name>
    <name type="common">Pecan</name>
    <dbReference type="NCBI Taxonomy" id="32201"/>
    <lineage>
        <taxon>Eukaryota</taxon>
        <taxon>Viridiplantae</taxon>
        <taxon>Streptophyta</taxon>
        <taxon>Embryophyta</taxon>
        <taxon>Tracheophyta</taxon>
        <taxon>Spermatophyta</taxon>
        <taxon>Magnoliopsida</taxon>
        <taxon>eudicotyledons</taxon>
        <taxon>Gunneridae</taxon>
        <taxon>Pentapetalae</taxon>
        <taxon>rosids</taxon>
        <taxon>fabids</taxon>
        <taxon>Fagales</taxon>
        <taxon>Juglandaceae</taxon>
        <taxon>Carya</taxon>
    </lineage>
</organism>
<evidence type="ECO:0000256" key="2">
    <source>
        <dbReference type="ARBA" id="ARBA00023157"/>
    </source>
</evidence>
<proteinExistence type="inferred from homology"/>
<dbReference type="PANTHER" id="PTHR31614">
    <property type="entry name" value="PROTEIN DOWNSTREAM OF FLC-RELATED"/>
    <property type="match status" value="1"/>
</dbReference>
<dbReference type="GO" id="GO:0005615">
    <property type="term" value="C:extracellular space"/>
    <property type="evidence" value="ECO:0007669"/>
    <property type="project" value="InterPro"/>
</dbReference>
<name>A0A8T1PBC1_CARIL</name>
<dbReference type="EMBL" id="CM031817">
    <property type="protein sequence ID" value="KAG6641379.1"/>
    <property type="molecule type" value="Genomic_DNA"/>
</dbReference>
<evidence type="ECO:0000256" key="1">
    <source>
        <dbReference type="ARBA" id="ARBA00010049"/>
    </source>
</evidence>
<accession>A0A8T1PBC1</accession>
<evidence type="ECO:0000313" key="6">
    <source>
        <dbReference type="Proteomes" id="UP000811609"/>
    </source>
</evidence>
<dbReference type="Proteomes" id="UP000811609">
    <property type="component" value="Chromosome 9"/>
</dbReference>
<dbReference type="PROSITE" id="PS00925">
    <property type="entry name" value="OLEEI"/>
    <property type="match status" value="1"/>
</dbReference>
<comment type="similarity">
    <text evidence="1">Belongs to the Ole e I family.</text>
</comment>
<dbReference type="Proteomes" id="UP000811246">
    <property type="component" value="Chromosome 9"/>
</dbReference>
<comment type="caution">
    <text evidence="4">The sequence shown here is derived from an EMBL/GenBank/DDBJ whole genome shotgun (WGS) entry which is preliminary data.</text>
</comment>
<dbReference type="InterPro" id="IPR006040">
    <property type="entry name" value="Allergen_Ole_e_I_CS"/>
</dbReference>
<dbReference type="Pfam" id="PF01190">
    <property type="entry name" value="Pollen_Ole_e_1"/>
    <property type="match status" value="1"/>
</dbReference>
<dbReference type="EMBL" id="CM031833">
    <property type="protein sequence ID" value="KAG6694851.1"/>
    <property type="molecule type" value="Genomic_DNA"/>
</dbReference>
<evidence type="ECO:0000313" key="5">
    <source>
        <dbReference type="EMBL" id="KAG6694851.1"/>
    </source>
</evidence>
<reference evidence="4" key="1">
    <citation type="submission" date="2020-12" db="EMBL/GenBank/DDBJ databases">
        <title>WGS assembly of Carya illinoinensis cv. Pawnee.</title>
        <authorList>
            <person name="Platts A."/>
            <person name="Shu S."/>
            <person name="Wright S."/>
            <person name="Barry K."/>
            <person name="Edger P."/>
            <person name="Pires J.C."/>
            <person name="Schmutz J."/>
        </authorList>
    </citation>
    <scope>NUCLEOTIDE SEQUENCE</scope>
    <source>
        <tissue evidence="4">Leaf</tissue>
    </source>
</reference>
<reference evidence="5" key="2">
    <citation type="submission" date="2021-01" db="EMBL/GenBank/DDBJ databases">
        <authorList>
            <person name="Lovell J.T."/>
            <person name="Bentley N."/>
            <person name="Bhattarai G."/>
            <person name="Jenkins J.W."/>
            <person name="Sreedasyam A."/>
            <person name="Alarcon Y."/>
            <person name="Bock C."/>
            <person name="Boston L."/>
            <person name="Carlson J."/>
            <person name="Cervantes K."/>
            <person name="Clermont K."/>
            <person name="Krom N."/>
            <person name="Kubenka K."/>
            <person name="Mamidi S."/>
            <person name="Mattison C."/>
            <person name="Monteros M."/>
            <person name="Pisani C."/>
            <person name="Plott C."/>
            <person name="Rajasekar S."/>
            <person name="Rhein H.S."/>
            <person name="Rohla C."/>
            <person name="Song M."/>
            <person name="Hilaire R.S."/>
            <person name="Shu S."/>
            <person name="Wells L."/>
            <person name="Wang X."/>
            <person name="Webber J."/>
            <person name="Heerema R.J."/>
            <person name="Klein P."/>
            <person name="Conner P."/>
            <person name="Grauke L."/>
            <person name="Grimwood J."/>
            <person name="Schmutz J."/>
            <person name="Randall J.J."/>
        </authorList>
    </citation>
    <scope>NUCLEOTIDE SEQUENCE</scope>
    <source>
        <tissue evidence="5">Leaf</tissue>
    </source>
</reference>
<dbReference type="AlphaFoldDB" id="A0A8T1PBC1"/>
<keyword evidence="2" id="KW-1015">Disulfide bond</keyword>
<dbReference type="PANTHER" id="PTHR31614:SF2">
    <property type="entry name" value="F28N24.16 PROTEIN"/>
    <property type="match status" value="1"/>
</dbReference>
<dbReference type="InterPro" id="IPR006041">
    <property type="entry name" value="Pollen_Ole_e1_allergen"/>
</dbReference>
<evidence type="ECO:0008006" key="7">
    <source>
        <dbReference type="Google" id="ProtNLM"/>
    </source>
</evidence>
<gene>
    <name evidence="4" type="ORF">CIPAW_09G069600</name>
    <name evidence="5" type="ORF">I3842_09G069100</name>
</gene>
<sequence length="165" mass="18156">MAKSTIILASALCFLSLLGFAYCESRFSVEGKVYCDTCRTQFVTKVSWFMKGATVKIECRDREGGNVKYSSQAETNEKGAYTISVDGEHEEEICEVVLVKSSDPECSEVSKDPFLKKSARVSLTMNNGIVSPVRLANPLGFMKKKPIPECAKVLSELGMSTSEEQ</sequence>
<feature type="chain" id="PRO_5035927653" description="Olee1-like protein" evidence="3">
    <location>
        <begin position="24"/>
        <end position="165"/>
    </location>
</feature>